<comment type="subcellular location">
    <subcellularLocation>
        <location evidence="1">Cell inner membrane</location>
    </subcellularLocation>
</comment>
<gene>
    <name evidence="7" type="ORF">ACCUM_0499</name>
</gene>
<dbReference type="GO" id="GO:0016746">
    <property type="term" value="F:acyltransferase activity"/>
    <property type="evidence" value="ECO:0007669"/>
    <property type="project" value="UniProtKB-KW"/>
</dbReference>
<evidence type="ECO:0000313" key="8">
    <source>
        <dbReference type="Proteomes" id="UP000306324"/>
    </source>
</evidence>
<reference evidence="7 8" key="1">
    <citation type="submission" date="2019-04" db="EMBL/GenBank/DDBJ databases">
        <title>A novel phosphate-accumulating bacterium identified in bioreactor for phosphate removal from wastewater.</title>
        <authorList>
            <person name="Kotlyarov R.Y."/>
            <person name="Beletsky A.V."/>
            <person name="Kallistova A.Y."/>
            <person name="Dorofeev A.G."/>
            <person name="Nikolaev Y.Y."/>
            <person name="Pimenov N.V."/>
            <person name="Ravin N.V."/>
            <person name="Mardanov A.V."/>
        </authorList>
    </citation>
    <scope>NUCLEOTIDE SEQUENCE [LARGE SCALE GENOMIC DNA]</scope>
    <source>
        <strain evidence="7 8">Bin19</strain>
    </source>
</reference>
<dbReference type="GO" id="GO:0009247">
    <property type="term" value="P:glycolipid biosynthetic process"/>
    <property type="evidence" value="ECO:0007669"/>
    <property type="project" value="UniProtKB-ARBA"/>
</dbReference>
<accession>A0A5S4ETR1</accession>
<evidence type="ECO:0000256" key="6">
    <source>
        <dbReference type="ARBA" id="ARBA00023315"/>
    </source>
</evidence>
<evidence type="ECO:0000256" key="3">
    <source>
        <dbReference type="ARBA" id="ARBA00022519"/>
    </source>
</evidence>
<evidence type="ECO:0000256" key="4">
    <source>
        <dbReference type="ARBA" id="ARBA00022679"/>
    </source>
</evidence>
<evidence type="ECO:0000256" key="5">
    <source>
        <dbReference type="ARBA" id="ARBA00023136"/>
    </source>
</evidence>
<dbReference type="GO" id="GO:0005886">
    <property type="term" value="C:plasma membrane"/>
    <property type="evidence" value="ECO:0007669"/>
    <property type="project" value="UniProtKB-SubCell"/>
</dbReference>
<dbReference type="InterPro" id="IPR004960">
    <property type="entry name" value="LipA_acyltrans"/>
</dbReference>
<sequence length="348" mass="39556">MAPEKLLTIVSMNVQYRTDASCAADSPLLPDPSRHEHPRSSLFSRYFRLRRPRGPETMLSRLLVAAVWFLHFLPLPVLARLGNALGSLIFSLARRRRHIVLVNLGLCFPHLDAHQRRQLAKAHFKVLTRSVLERTLLWWASRQRLSRMIRLEGEERMRALLDAGRPVLLLAPHFVGLDAGGVAIAMRFNSASIYAVQSNPVFDRLLLRGRQRFGDQLLLSRQESVRASVRAMKAGRPLYYLPDMDFGKRDSIFVPFFGVQTATVPGLSRLARLAGAVVIPCVTRLLPGGEGYAVTVGEPWQDFPSADVEADTRRMNTWIEAAVRSMPEQYYWVHRRFKTRPPGDPRPY</sequence>
<keyword evidence="4 7" id="KW-0808">Transferase</keyword>
<dbReference type="PANTHER" id="PTHR30606:SF9">
    <property type="entry name" value="LIPID A BIOSYNTHESIS LAUROYLTRANSFERASE"/>
    <property type="match status" value="1"/>
</dbReference>
<organism evidence="7 8">
    <name type="scientific">Candidatus Accumulibacter phosphatis</name>
    <dbReference type="NCBI Taxonomy" id="327160"/>
    <lineage>
        <taxon>Bacteria</taxon>
        <taxon>Pseudomonadati</taxon>
        <taxon>Pseudomonadota</taxon>
        <taxon>Betaproteobacteria</taxon>
        <taxon>Candidatus Accumulibacter</taxon>
    </lineage>
</organism>
<keyword evidence="5" id="KW-0472">Membrane</keyword>
<keyword evidence="2" id="KW-1003">Cell membrane</keyword>
<keyword evidence="8" id="KW-1185">Reference proteome</keyword>
<evidence type="ECO:0000313" key="7">
    <source>
        <dbReference type="EMBL" id="TMQ78902.1"/>
    </source>
</evidence>
<keyword evidence="3" id="KW-0997">Cell inner membrane</keyword>
<dbReference type="PANTHER" id="PTHR30606">
    <property type="entry name" value="LIPID A BIOSYNTHESIS LAUROYL ACYLTRANSFERASE"/>
    <property type="match status" value="1"/>
</dbReference>
<proteinExistence type="predicted"/>
<dbReference type="EMBL" id="SWAD01000001">
    <property type="protein sequence ID" value="TMQ78902.1"/>
    <property type="molecule type" value="Genomic_DNA"/>
</dbReference>
<keyword evidence="6 7" id="KW-0012">Acyltransferase</keyword>
<dbReference type="CDD" id="cd07984">
    <property type="entry name" value="LPLAT_LABLAT-like"/>
    <property type="match status" value="1"/>
</dbReference>
<dbReference type="AlphaFoldDB" id="A0A5S4ETR1"/>
<dbReference type="Proteomes" id="UP000306324">
    <property type="component" value="Unassembled WGS sequence"/>
</dbReference>
<dbReference type="PIRSF" id="PIRSF026649">
    <property type="entry name" value="MsbB"/>
    <property type="match status" value="1"/>
</dbReference>
<dbReference type="Pfam" id="PF03279">
    <property type="entry name" value="Lip_A_acyltrans"/>
    <property type="match status" value="1"/>
</dbReference>
<comment type="caution">
    <text evidence="7">The sequence shown here is derived from an EMBL/GenBank/DDBJ whole genome shotgun (WGS) entry which is preliminary data.</text>
</comment>
<evidence type="ECO:0000256" key="1">
    <source>
        <dbReference type="ARBA" id="ARBA00004533"/>
    </source>
</evidence>
<name>A0A5S4ETR1_9PROT</name>
<protein>
    <submittedName>
        <fullName evidence="7">Lipid A biosynthesis lauroyl acyltransferase</fullName>
    </submittedName>
</protein>
<evidence type="ECO:0000256" key="2">
    <source>
        <dbReference type="ARBA" id="ARBA00022475"/>
    </source>
</evidence>